<evidence type="ECO:0000313" key="1">
    <source>
        <dbReference type="EMBL" id="KIW36164.1"/>
    </source>
</evidence>
<evidence type="ECO:0000313" key="2">
    <source>
        <dbReference type="Proteomes" id="UP000053342"/>
    </source>
</evidence>
<name>A0A0D2DK96_9EURO</name>
<sequence>MRVLDAVAALPLTYATLSTIPERQELFQSSIPAICSHPSVQICQHEFFQPPCLTIQLGPSQNKAPQFWMAPAPGGPGPFRNHDYTIRSWSPSPGVLTWWEDRRGNLSHVLGWPGIASLEEYTTWSKRIWRWWAVWEDVELKTSDRNV</sequence>
<dbReference type="GeneID" id="27363628"/>
<dbReference type="Proteomes" id="UP000053342">
    <property type="component" value="Unassembled WGS sequence"/>
</dbReference>
<dbReference type="HOGENOM" id="CLU_1768063_0_0_1"/>
<gene>
    <name evidence="1" type="ORF">PV06_11554</name>
</gene>
<dbReference type="AlphaFoldDB" id="A0A0D2DK96"/>
<accession>A0A0D2DK96</accession>
<dbReference type="RefSeq" id="XP_016256380.1">
    <property type="nucleotide sequence ID" value="XM_016413246.1"/>
</dbReference>
<dbReference type="VEuPathDB" id="FungiDB:PV06_11554"/>
<proteinExistence type="predicted"/>
<keyword evidence="2" id="KW-1185">Reference proteome</keyword>
<reference evidence="1 2" key="1">
    <citation type="submission" date="2015-01" db="EMBL/GenBank/DDBJ databases">
        <title>The Genome Sequence of Exophiala oligosperma CBS72588.</title>
        <authorList>
            <consortium name="The Broad Institute Genomics Platform"/>
            <person name="Cuomo C."/>
            <person name="de Hoog S."/>
            <person name="Gorbushina A."/>
            <person name="Stielow B."/>
            <person name="Teixiera M."/>
            <person name="Abouelleil A."/>
            <person name="Chapman S.B."/>
            <person name="Priest M."/>
            <person name="Young S.K."/>
            <person name="Wortman J."/>
            <person name="Nusbaum C."/>
            <person name="Birren B."/>
        </authorList>
    </citation>
    <scope>NUCLEOTIDE SEQUENCE [LARGE SCALE GENOMIC DNA]</scope>
    <source>
        <strain evidence="1 2">CBS 72588</strain>
    </source>
</reference>
<protein>
    <submittedName>
        <fullName evidence="1">Uncharacterized protein</fullName>
    </submittedName>
</protein>
<dbReference type="EMBL" id="KN847371">
    <property type="protein sequence ID" value="KIW36164.1"/>
    <property type="molecule type" value="Genomic_DNA"/>
</dbReference>
<organism evidence="1 2">
    <name type="scientific">Exophiala oligosperma</name>
    <dbReference type="NCBI Taxonomy" id="215243"/>
    <lineage>
        <taxon>Eukaryota</taxon>
        <taxon>Fungi</taxon>
        <taxon>Dikarya</taxon>
        <taxon>Ascomycota</taxon>
        <taxon>Pezizomycotina</taxon>
        <taxon>Eurotiomycetes</taxon>
        <taxon>Chaetothyriomycetidae</taxon>
        <taxon>Chaetothyriales</taxon>
        <taxon>Herpotrichiellaceae</taxon>
        <taxon>Exophiala</taxon>
    </lineage>
</organism>